<organism evidence="1 2">
    <name type="scientific">Candidatus Manganitrophus noduliformans</name>
    <dbReference type="NCBI Taxonomy" id="2606439"/>
    <lineage>
        <taxon>Bacteria</taxon>
        <taxon>Pseudomonadati</taxon>
        <taxon>Nitrospirota</taxon>
        <taxon>Nitrospiria</taxon>
        <taxon>Candidatus Troglogloeales</taxon>
        <taxon>Candidatus Manganitrophaceae</taxon>
        <taxon>Candidatus Manganitrophus</taxon>
    </lineage>
</organism>
<evidence type="ECO:0000313" key="2">
    <source>
        <dbReference type="Proteomes" id="UP000534783"/>
    </source>
</evidence>
<dbReference type="Proteomes" id="UP000534783">
    <property type="component" value="Unassembled WGS sequence"/>
</dbReference>
<proteinExistence type="predicted"/>
<reference evidence="1 2" key="1">
    <citation type="journal article" date="2020" name="Nature">
        <title>Bacterial chemolithoautotrophy via manganese oxidation.</title>
        <authorList>
            <person name="Yu H."/>
            <person name="Leadbetter J.R."/>
        </authorList>
    </citation>
    <scope>NUCLEOTIDE SEQUENCE [LARGE SCALE GENOMIC DNA]</scope>
    <source>
        <strain evidence="1 2">Mn-1</strain>
    </source>
</reference>
<dbReference type="EMBL" id="VTOW01000003">
    <property type="protein sequence ID" value="NKE72088.1"/>
    <property type="molecule type" value="Genomic_DNA"/>
</dbReference>
<keyword evidence="2" id="KW-1185">Reference proteome</keyword>
<gene>
    <name evidence="1" type="ORF">MNODULE_15165</name>
</gene>
<protein>
    <submittedName>
        <fullName evidence="1">Uncharacterized protein</fullName>
    </submittedName>
</protein>
<name>A0A7X6DRK3_9BACT</name>
<accession>A0A7X6DRK3</accession>
<sequence length="76" mass="8235">MGSIKIIGMNEMNAIFSVTDRLGISREAIVVPLGPASPGRVRRLLNGKFEITVDADQPIEAWLPAMEKDLAALLES</sequence>
<dbReference type="RefSeq" id="WP_168061437.1">
    <property type="nucleotide sequence ID" value="NZ_VTOW01000003.1"/>
</dbReference>
<evidence type="ECO:0000313" key="1">
    <source>
        <dbReference type="EMBL" id="NKE72088.1"/>
    </source>
</evidence>
<dbReference type="AlphaFoldDB" id="A0A7X6DRK3"/>
<comment type="caution">
    <text evidence="1">The sequence shown here is derived from an EMBL/GenBank/DDBJ whole genome shotgun (WGS) entry which is preliminary data.</text>
</comment>